<keyword evidence="5" id="KW-1185">Reference proteome</keyword>
<feature type="domain" description="DUF6533" evidence="3">
    <location>
        <begin position="768"/>
        <end position="814"/>
    </location>
</feature>
<keyword evidence="2" id="KW-0472">Membrane</keyword>
<dbReference type="PANTHER" id="PTHR42034">
    <property type="entry name" value="CHROMOSOME 7, WHOLE GENOME SHOTGUN SEQUENCE-RELATED"/>
    <property type="match status" value="1"/>
</dbReference>
<protein>
    <recommendedName>
        <fullName evidence="3">DUF6533 domain-containing protein</fullName>
    </recommendedName>
</protein>
<dbReference type="RefSeq" id="XP_024335435.1">
    <property type="nucleotide sequence ID" value="XM_024479732.1"/>
</dbReference>
<dbReference type="EMBL" id="KZ110604">
    <property type="protein sequence ID" value="OSX58641.1"/>
    <property type="molecule type" value="Genomic_DNA"/>
</dbReference>
<accession>A0A1X6MQH8</accession>
<dbReference type="Gene3D" id="3.30.559.10">
    <property type="entry name" value="Chloramphenicol acetyltransferase-like domain"/>
    <property type="match status" value="1"/>
</dbReference>
<dbReference type="InterPro" id="IPR023213">
    <property type="entry name" value="CAT-like_dom_sf"/>
</dbReference>
<dbReference type="Proteomes" id="UP000194127">
    <property type="component" value="Unassembled WGS sequence"/>
</dbReference>
<sequence length="1092" mass="121019">MNPLAEPPAEPLWTSRTQDGVVSYTRPLIGSELLMFALHERDDGTADVCFGLTFTTDLKSNVLGERLKGALGYLRFISPLLACTIEKDAVDSAVNHWIYTPASDSQEVEQWAANSFKLIDDAVTPDEFVYQMVATRLPYVHPDGTKQYWKIYLLPNTPGGRMAIFTHGTHAIFDARPNLNMLRIILEEIVLQDRDHHVGQLPWGEEWKNLAPGPVTATGGPRPDWGTEGMKILRRWKALRTSDIPSHSLKPARLEIKDIGRQSCIHEAIDVETSSRIIKGLKQTGHTVTRLFEAALIIAMFEQNPELNAPPDEAHVTLDLSFISLSQYLVPPYNQLSHITSTSVIVPVKVPFTTVQSETDPRKKLCAVMDRLKAEYDEYLSNPHLPHLNAHIFALKPLTVAPSSTWRNPASLLVTNVGSLDRMIPLTYGVSASATSSRPEIEVQDLAFQHRWSHSARPLVHLWTIGGKLHIQVVASHTFPFEDVSHGFIYRVVKTQGVVRYDYMLSMCLQRRKLKGWSGYCAWHSHRLYKLIDPDHALGEAVKCTDHPADAQPAYYVLTGRTHHTNRLLPDVSDTPNHRGVLWLQRQTMQTSNSPLSPSFPGKVCTTGSEKPVWDGTACAPLPAVTHAARGGEILTLNLGYGAYRAIPSASVKWNHTSAAISGNPFVVLCASDYVDILRRQDGFMSKKRPSVKSVLSLRAEIVPRITVLLSEKWSYMVNIPHGPQRHIRARKDLVGGQAICTVLLRMQSANDNSPSSLSFSGPEANRYLALASFTILYYDYFLTLSMEIDNFWKAQHKVSWTSVLFILNRYLAVAGQIPIAFEYFADISPQLFHQAFSAATQAVVSVPPVLIVGQALLVIRTYALYERSKRVLAILLLAYSMGAIAGIWSVTASNTTGGAPTNYVMTSTCNSLLTVRQSNGDICMTADLIAPWSTMLLFDTTIFLLTLSKTVKLVFLRDGIVYFGTLVIVNVVNIVTFLIGNVRKALWALGMKTVSYTHCQDYTRGMGSTLTNVMASALISRLMLNLRDPSLKGLPQHSTHSQADPLGTNKPHSTLMFGRQTKTKGSEVPSTMGSTGQHTSSGIEESSRDSS</sequence>
<evidence type="ECO:0000313" key="4">
    <source>
        <dbReference type="EMBL" id="OSX58641.1"/>
    </source>
</evidence>
<dbReference type="OrthoDB" id="3261349at2759"/>
<dbReference type="PANTHER" id="PTHR42034:SF1">
    <property type="entry name" value="CONDENSATION DOMAIN-CONTAINING PROTEIN"/>
    <property type="match status" value="1"/>
</dbReference>
<feature type="transmembrane region" description="Helical" evidence="2">
    <location>
        <begin position="930"/>
        <end position="948"/>
    </location>
</feature>
<dbReference type="InterPro" id="IPR045340">
    <property type="entry name" value="DUF6533"/>
</dbReference>
<evidence type="ECO:0000256" key="2">
    <source>
        <dbReference type="SAM" id="Phobius"/>
    </source>
</evidence>
<evidence type="ECO:0000256" key="1">
    <source>
        <dbReference type="SAM" id="MobiDB-lite"/>
    </source>
</evidence>
<dbReference type="AlphaFoldDB" id="A0A1X6MQH8"/>
<keyword evidence="2" id="KW-1133">Transmembrane helix</keyword>
<reference evidence="4 5" key="1">
    <citation type="submission" date="2017-04" db="EMBL/GenBank/DDBJ databases">
        <title>Genome Sequence of the Model Brown-Rot Fungus Postia placenta SB12.</title>
        <authorList>
            <consortium name="DOE Joint Genome Institute"/>
            <person name="Gaskell J."/>
            <person name="Kersten P."/>
            <person name="Larrondo L.F."/>
            <person name="Canessa P."/>
            <person name="Martinez D."/>
            <person name="Hibbett D."/>
            <person name="Schmoll M."/>
            <person name="Kubicek C.P."/>
            <person name="Martinez A.T."/>
            <person name="Yadav J."/>
            <person name="Master E."/>
            <person name="Magnuson J.K."/>
            <person name="James T."/>
            <person name="Yaver D."/>
            <person name="Berka R."/>
            <person name="Labutti K."/>
            <person name="Lipzen A."/>
            <person name="Aerts A."/>
            <person name="Barry K."/>
            <person name="Henrissat B."/>
            <person name="Blanchette R."/>
            <person name="Grigoriev I."/>
            <person name="Cullen D."/>
        </authorList>
    </citation>
    <scope>NUCLEOTIDE SEQUENCE [LARGE SCALE GENOMIC DNA]</scope>
    <source>
        <strain evidence="4 5">MAD-698-R-SB12</strain>
    </source>
</reference>
<name>A0A1X6MQH8_9APHY</name>
<feature type="transmembrane region" description="Helical" evidence="2">
    <location>
        <begin position="799"/>
        <end position="820"/>
    </location>
</feature>
<feature type="region of interest" description="Disordered" evidence="1">
    <location>
        <begin position="1035"/>
        <end position="1092"/>
    </location>
</feature>
<dbReference type="Pfam" id="PF20151">
    <property type="entry name" value="DUF6533"/>
    <property type="match status" value="1"/>
</dbReference>
<feature type="transmembrane region" description="Helical" evidence="2">
    <location>
        <begin position="872"/>
        <end position="891"/>
    </location>
</feature>
<organism evidence="4 5">
    <name type="scientific">Postia placenta MAD-698-R-SB12</name>
    <dbReference type="NCBI Taxonomy" id="670580"/>
    <lineage>
        <taxon>Eukaryota</taxon>
        <taxon>Fungi</taxon>
        <taxon>Dikarya</taxon>
        <taxon>Basidiomycota</taxon>
        <taxon>Agaricomycotina</taxon>
        <taxon>Agaricomycetes</taxon>
        <taxon>Polyporales</taxon>
        <taxon>Adustoporiaceae</taxon>
        <taxon>Rhodonia</taxon>
    </lineage>
</organism>
<proteinExistence type="predicted"/>
<evidence type="ECO:0000259" key="3">
    <source>
        <dbReference type="Pfam" id="PF20151"/>
    </source>
</evidence>
<keyword evidence="2" id="KW-0812">Transmembrane</keyword>
<feature type="transmembrane region" description="Helical" evidence="2">
    <location>
        <begin position="840"/>
        <end position="860"/>
    </location>
</feature>
<dbReference type="Gene3D" id="3.30.559.30">
    <property type="entry name" value="Nonribosomal peptide synthetase, condensation domain"/>
    <property type="match status" value="1"/>
</dbReference>
<feature type="transmembrane region" description="Helical" evidence="2">
    <location>
        <begin position="768"/>
        <end position="787"/>
    </location>
</feature>
<evidence type="ECO:0000313" key="5">
    <source>
        <dbReference type="Proteomes" id="UP000194127"/>
    </source>
</evidence>
<feature type="compositionally biased region" description="Polar residues" evidence="1">
    <location>
        <begin position="1069"/>
        <end position="1080"/>
    </location>
</feature>
<feature type="transmembrane region" description="Helical" evidence="2">
    <location>
        <begin position="960"/>
        <end position="983"/>
    </location>
</feature>
<gene>
    <name evidence="4" type="ORF">POSPLADRAFT_1049376</name>
</gene>
<dbReference type="GeneID" id="36324682"/>